<evidence type="ECO:0000313" key="2">
    <source>
        <dbReference type="Proteomes" id="UP001057402"/>
    </source>
</evidence>
<accession>A0ACB9QH42</accession>
<reference evidence="2" key="1">
    <citation type="journal article" date="2023" name="Front. Plant Sci.">
        <title>Chromosomal-level genome assembly of Melastoma candidum provides insights into trichome evolution.</title>
        <authorList>
            <person name="Zhong Y."/>
            <person name="Wu W."/>
            <person name="Sun C."/>
            <person name="Zou P."/>
            <person name="Liu Y."/>
            <person name="Dai S."/>
            <person name="Zhou R."/>
        </authorList>
    </citation>
    <scope>NUCLEOTIDE SEQUENCE [LARGE SCALE GENOMIC DNA]</scope>
</reference>
<name>A0ACB9QH42_9MYRT</name>
<organism evidence="1 2">
    <name type="scientific">Melastoma candidum</name>
    <dbReference type="NCBI Taxonomy" id="119954"/>
    <lineage>
        <taxon>Eukaryota</taxon>
        <taxon>Viridiplantae</taxon>
        <taxon>Streptophyta</taxon>
        <taxon>Embryophyta</taxon>
        <taxon>Tracheophyta</taxon>
        <taxon>Spermatophyta</taxon>
        <taxon>Magnoliopsida</taxon>
        <taxon>eudicotyledons</taxon>
        <taxon>Gunneridae</taxon>
        <taxon>Pentapetalae</taxon>
        <taxon>rosids</taxon>
        <taxon>malvids</taxon>
        <taxon>Myrtales</taxon>
        <taxon>Melastomataceae</taxon>
        <taxon>Melastomatoideae</taxon>
        <taxon>Melastomateae</taxon>
        <taxon>Melastoma</taxon>
    </lineage>
</organism>
<comment type="caution">
    <text evidence="1">The sequence shown here is derived from an EMBL/GenBank/DDBJ whole genome shotgun (WGS) entry which is preliminary data.</text>
</comment>
<gene>
    <name evidence="1" type="ORF">MLD38_021182</name>
</gene>
<proteinExistence type="predicted"/>
<protein>
    <submittedName>
        <fullName evidence="1">Uncharacterized protein</fullName>
    </submittedName>
</protein>
<sequence length="304" mass="33999">MENLGSDPFREKVSGFSSEEHGSSTSSLVSSQKLASFDLNEEAASDEKECYYVMDNDGDDSGHGERAREGRGPLGDALGSGTMGMKKMTRNYTVSKFPRLRWTPELHLSFVHAVERLGGQERATPKSVLQLMNAKGLRIAHVKSHLQMYRCKKIDRGSRVREYLLREMHRIASTHQSRRSLDASTASQAETSKQNFQGFPNMRSSSSDNSELTSRSEVPLNYQATARQNFIIGKDLRIHSGPQDVTRNSCNLKLNHNNPKLKLEVNHRGRTSSAEKELQMDLRLGLRQRPSGGDGEISTELCLS</sequence>
<keyword evidence="2" id="KW-1185">Reference proteome</keyword>
<dbReference type="Proteomes" id="UP001057402">
    <property type="component" value="Chromosome 6"/>
</dbReference>
<evidence type="ECO:0000313" key="1">
    <source>
        <dbReference type="EMBL" id="KAI4365172.1"/>
    </source>
</evidence>
<dbReference type="EMBL" id="CM042885">
    <property type="protein sequence ID" value="KAI4365172.1"/>
    <property type="molecule type" value="Genomic_DNA"/>
</dbReference>